<dbReference type="PANTHER" id="PTHR21496:SF0">
    <property type="entry name" value="RIESKE DOMAIN-CONTAINING PROTEIN"/>
    <property type="match status" value="1"/>
</dbReference>
<dbReference type="GO" id="GO:0046872">
    <property type="term" value="F:metal ion binding"/>
    <property type="evidence" value="ECO:0007669"/>
    <property type="project" value="UniProtKB-KW"/>
</dbReference>
<accession>A0A367GSX7</accession>
<dbReference type="GO" id="GO:0051537">
    <property type="term" value="F:2 iron, 2 sulfur cluster binding"/>
    <property type="evidence" value="ECO:0007669"/>
    <property type="project" value="UniProtKB-KW"/>
</dbReference>
<evidence type="ECO:0000256" key="3">
    <source>
        <dbReference type="ARBA" id="ARBA00023004"/>
    </source>
</evidence>
<proteinExistence type="inferred from homology"/>
<gene>
    <name evidence="8" type="ORF">DJ568_03775</name>
</gene>
<organism evidence="8 9">
    <name type="scientific">Mucilaginibacter hurinus</name>
    <dbReference type="NCBI Taxonomy" id="2201324"/>
    <lineage>
        <taxon>Bacteria</taxon>
        <taxon>Pseudomonadati</taxon>
        <taxon>Bacteroidota</taxon>
        <taxon>Sphingobacteriia</taxon>
        <taxon>Sphingobacteriales</taxon>
        <taxon>Sphingobacteriaceae</taxon>
        <taxon>Mucilaginibacter</taxon>
    </lineage>
</organism>
<feature type="domain" description="Rieske" evidence="7">
    <location>
        <begin position="3"/>
        <end position="98"/>
    </location>
</feature>
<comment type="cofactor">
    <cofactor evidence="5">
        <name>[2Fe-2S] cluster</name>
        <dbReference type="ChEBI" id="CHEBI:190135"/>
    </cofactor>
</comment>
<name>A0A367GSX7_9SPHI</name>
<protein>
    <submittedName>
        <fullName evidence="8">Rieske (2Fe-2S) protein</fullName>
    </submittedName>
</protein>
<evidence type="ECO:0000256" key="1">
    <source>
        <dbReference type="ARBA" id="ARBA00022714"/>
    </source>
</evidence>
<dbReference type="EMBL" id="QGDC01000002">
    <property type="protein sequence ID" value="RCH55881.1"/>
    <property type="molecule type" value="Genomic_DNA"/>
</dbReference>
<dbReference type="RefSeq" id="WP_114003917.1">
    <property type="nucleotide sequence ID" value="NZ_QGDC01000002.1"/>
</dbReference>
<sequence length="112" mass="12192">MKWYKVDGVQFTGQPFIKLVKPGGKSICLVSDAGELFALSSVCPHAGANLAGGWCNDGEIICPFHRYSYSLKTGRGAKGQNDYVDTYPVKVENGVVFIGITSFWERIGLVKS</sequence>
<dbReference type="PANTHER" id="PTHR21496">
    <property type="entry name" value="FERREDOXIN-RELATED"/>
    <property type="match status" value="1"/>
</dbReference>
<evidence type="ECO:0000313" key="8">
    <source>
        <dbReference type="EMBL" id="RCH55881.1"/>
    </source>
</evidence>
<keyword evidence="9" id="KW-1185">Reference proteome</keyword>
<dbReference type="Pfam" id="PF00355">
    <property type="entry name" value="Rieske"/>
    <property type="match status" value="1"/>
</dbReference>
<keyword evidence="2" id="KW-0479">Metal-binding</keyword>
<keyword evidence="1" id="KW-0001">2Fe-2S</keyword>
<keyword evidence="4" id="KW-0411">Iron-sulfur</keyword>
<dbReference type="InterPro" id="IPR036922">
    <property type="entry name" value="Rieske_2Fe-2S_sf"/>
</dbReference>
<reference evidence="8 9" key="1">
    <citation type="submission" date="2018-05" db="EMBL/GenBank/DDBJ databases">
        <title>Mucilaginibacter hurinus sp. nov., isolated from briquette warehouse soil.</title>
        <authorList>
            <person name="Choi L."/>
        </authorList>
    </citation>
    <scope>NUCLEOTIDE SEQUENCE [LARGE SCALE GENOMIC DNA]</scope>
    <source>
        <strain evidence="8 9">ZR32</strain>
    </source>
</reference>
<evidence type="ECO:0000256" key="2">
    <source>
        <dbReference type="ARBA" id="ARBA00022723"/>
    </source>
</evidence>
<evidence type="ECO:0000313" key="9">
    <source>
        <dbReference type="Proteomes" id="UP000253209"/>
    </source>
</evidence>
<evidence type="ECO:0000256" key="4">
    <source>
        <dbReference type="ARBA" id="ARBA00023014"/>
    </source>
</evidence>
<evidence type="ECO:0000256" key="5">
    <source>
        <dbReference type="ARBA" id="ARBA00034078"/>
    </source>
</evidence>
<dbReference type="AlphaFoldDB" id="A0A367GSX7"/>
<dbReference type="SUPFAM" id="SSF50022">
    <property type="entry name" value="ISP domain"/>
    <property type="match status" value="1"/>
</dbReference>
<dbReference type="Proteomes" id="UP000253209">
    <property type="component" value="Unassembled WGS sequence"/>
</dbReference>
<dbReference type="PROSITE" id="PS51296">
    <property type="entry name" value="RIESKE"/>
    <property type="match status" value="1"/>
</dbReference>
<evidence type="ECO:0000256" key="6">
    <source>
        <dbReference type="ARBA" id="ARBA00038001"/>
    </source>
</evidence>
<dbReference type="Gene3D" id="2.102.10.10">
    <property type="entry name" value="Rieske [2Fe-2S] iron-sulphur domain"/>
    <property type="match status" value="1"/>
</dbReference>
<comment type="similarity">
    <text evidence="6">Belongs to the bacterial ring-hydroxylating dioxygenase ferredoxin component family.</text>
</comment>
<dbReference type="InterPro" id="IPR017941">
    <property type="entry name" value="Rieske_2Fe-2S"/>
</dbReference>
<dbReference type="OrthoDB" id="593800at2"/>
<comment type="caution">
    <text evidence="8">The sequence shown here is derived from an EMBL/GenBank/DDBJ whole genome shotgun (WGS) entry which is preliminary data.</text>
</comment>
<evidence type="ECO:0000259" key="7">
    <source>
        <dbReference type="PROSITE" id="PS51296"/>
    </source>
</evidence>
<keyword evidence="3" id="KW-0408">Iron</keyword>